<dbReference type="AlphaFoldDB" id="A0A4R0RQK8"/>
<proteinExistence type="predicted"/>
<organism evidence="1 2">
    <name type="scientific">Steccherinum ochraceum</name>
    <dbReference type="NCBI Taxonomy" id="92696"/>
    <lineage>
        <taxon>Eukaryota</taxon>
        <taxon>Fungi</taxon>
        <taxon>Dikarya</taxon>
        <taxon>Basidiomycota</taxon>
        <taxon>Agaricomycotina</taxon>
        <taxon>Agaricomycetes</taxon>
        <taxon>Polyporales</taxon>
        <taxon>Steccherinaceae</taxon>
        <taxon>Steccherinum</taxon>
    </lineage>
</organism>
<sequence>MHSPDCISYPPVYTDTALADFKEPAPAQSEETYGPWSPGTPSRQAYDLDFEDHVKAPGHHIAEILDDYPTILLQSDLVHPCLLEPQIIRMTGLLSEWSPDLSLQRAVYSGVAKKDGQDIEVAVKFVASIEEAKMEVANYGHLEALQGTVIPRLYGMLFGYEKNSDEEVACLVLERFGSKLRLDFHQMDMVSRGEALNRLVDIHRAGFSHCDFARRNVVTKDGQYRIVDLADVTPHEGVCQWTFDFVENAGRVLPYSEQRALRGVCPIIFAAASEALYWSAGRLVLGGMYGVEAAPSLPKSHEVYQVPDVVIGLDDSYHYKESEKRDIAIKIYEEFKKQLDKYPMEHVIHFKNWTSYEVHRKWHAERNISFAPRLVPDEDGQWIHVGVRGFREREAALNLQYLSLEPNFDLSPYSIIQA</sequence>
<keyword evidence="2" id="KW-1185">Reference proteome</keyword>
<gene>
    <name evidence="1" type="ORF">EIP91_007578</name>
</gene>
<dbReference type="EMBL" id="RWJN01000041">
    <property type="protein sequence ID" value="TCD69452.1"/>
    <property type="molecule type" value="Genomic_DNA"/>
</dbReference>
<comment type="caution">
    <text evidence="1">The sequence shown here is derived from an EMBL/GenBank/DDBJ whole genome shotgun (WGS) entry which is preliminary data.</text>
</comment>
<evidence type="ECO:0000313" key="1">
    <source>
        <dbReference type="EMBL" id="TCD69452.1"/>
    </source>
</evidence>
<protein>
    <submittedName>
        <fullName evidence="1">Uncharacterized protein</fullName>
    </submittedName>
</protein>
<dbReference type="InterPro" id="IPR011009">
    <property type="entry name" value="Kinase-like_dom_sf"/>
</dbReference>
<dbReference type="SUPFAM" id="SSF56112">
    <property type="entry name" value="Protein kinase-like (PK-like)"/>
    <property type="match status" value="1"/>
</dbReference>
<dbReference type="Proteomes" id="UP000292702">
    <property type="component" value="Unassembled WGS sequence"/>
</dbReference>
<dbReference type="OrthoDB" id="3271031at2759"/>
<name>A0A4R0RQK8_9APHY</name>
<reference evidence="1 2" key="1">
    <citation type="submission" date="2018-11" db="EMBL/GenBank/DDBJ databases">
        <title>Genome assembly of Steccherinum ochraceum LE-BIN_3174, the white-rot fungus of the Steccherinaceae family (The Residual Polyporoid clade, Polyporales, Basidiomycota).</title>
        <authorList>
            <person name="Fedorova T.V."/>
            <person name="Glazunova O.A."/>
            <person name="Landesman E.O."/>
            <person name="Moiseenko K.V."/>
            <person name="Psurtseva N.V."/>
            <person name="Savinova O.S."/>
            <person name="Shakhova N.V."/>
            <person name="Tyazhelova T.V."/>
            <person name="Vasina D.V."/>
        </authorList>
    </citation>
    <scope>NUCLEOTIDE SEQUENCE [LARGE SCALE GENOMIC DNA]</scope>
    <source>
        <strain evidence="1 2">LE-BIN_3174</strain>
    </source>
</reference>
<evidence type="ECO:0000313" key="2">
    <source>
        <dbReference type="Proteomes" id="UP000292702"/>
    </source>
</evidence>
<accession>A0A4R0RQK8</accession>